<accession>A0A2K8KWN5</accession>
<evidence type="ECO:0000313" key="2">
    <source>
        <dbReference type="EMBL" id="ATX78081.1"/>
    </source>
</evidence>
<evidence type="ECO:0000256" key="1">
    <source>
        <dbReference type="SAM" id="Phobius"/>
    </source>
</evidence>
<dbReference type="KEGG" id="rfo:REIFOR_02960"/>
<protein>
    <submittedName>
        <fullName evidence="2">Toxin secretion, membrane fusion protein-like protein</fullName>
    </submittedName>
</protein>
<keyword evidence="3" id="KW-1185">Reference proteome</keyword>
<sequence>MPANSTRKNQGECHGLYRVLAIVKQNDQLIGDEFFSQPTAYSLITATVIVFIVAAIVLFVDGGYAYEDHIQSYSVPDNEAISIYI</sequence>
<dbReference type="AlphaFoldDB" id="A0A2K8KWN5"/>
<proteinExistence type="predicted"/>
<evidence type="ECO:0000313" key="3">
    <source>
        <dbReference type="Proteomes" id="UP000229757"/>
    </source>
</evidence>
<keyword evidence="1" id="KW-0472">Membrane</keyword>
<keyword evidence="1" id="KW-0812">Transmembrane</keyword>
<name>A0A2K8KWN5_9GAMM</name>
<dbReference type="Proteomes" id="UP000229757">
    <property type="component" value="Chromosome"/>
</dbReference>
<organism evidence="2 3">
    <name type="scientific">Reinekea forsetii</name>
    <dbReference type="NCBI Taxonomy" id="1336806"/>
    <lineage>
        <taxon>Bacteria</taxon>
        <taxon>Pseudomonadati</taxon>
        <taxon>Pseudomonadota</taxon>
        <taxon>Gammaproteobacteria</taxon>
        <taxon>Oceanospirillales</taxon>
        <taxon>Saccharospirillaceae</taxon>
        <taxon>Reinekea</taxon>
    </lineage>
</organism>
<reference evidence="2 3" key="1">
    <citation type="journal article" date="2017" name="Environ. Microbiol.">
        <title>Genomic and physiological analyses of 'Reinekea forsetii' reveal a versatile opportunistic lifestyle during spring algae blooms.</title>
        <authorList>
            <person name="Avci B."/>
            <person name="Hahnke R.L."/>
            <person name="Chafee M."/>
            <person name="Fischer T."/>
            <person name="Gruber-Vodicka H."/>
            <person name="Tegetmeyer H.E."/>
            <person name="Harder J."/>
            <person name="Fuchs B.M."/>
            <person name="Amann R.I."/>
            <person name="Teeling H."/>
        </authorList>
    </citation>
    <scope>NUCLEOTIDE SEQUENCE [LARGE SCALE GENOMIC DNA]</scope>
    <source>
        <strain evidence="2 3">Hel1_31_D35</strain>
    </source>
</reference>
<gene>
    <name evidence="2" type="ORF">REIFOR_02960</name>
</gene>
<keyword evidence="1" id="KW-1133">Transmembrane helix</keyword>
<feature type="transmembrane region" description="Helical" evidence="1">
    <location>
        <begin position="40"/>
        <end position="60"/>
    </location>
</feature>
<dbReference type="EMBL" id="CP011797">
    <property type="protein sequence ID" value="ATX78081.1"/>
    <property type="molecule type" value="Genomic_DNA"/>
</dbReference>